<reference evidence="1" key="1">
    <citation type="submission" date="2020-07" db="EMBL/GenBank/DDBJ databases">
        <authorList>
            <person name="Ferguson B K."/>
        </authorList>
    </citation>
    <scope>NUCLEOTIDE SEQUENCE</scope>
    <source>
        <strain evidence="1">L06</strain>
    </source>
</reference>
<sequence>MAVFVDLQGFKNSGNKFIIKELAGIRLLNPSAHFCWCFKSPFPWHELEANYQSMNSWCTRCYHGIPWDDGCIPYDQLESKFKEVLENTKKIYVKGYEKKIWIEELTRIPVINLKDLECPALFQLRTLPYKPHKEHHSKHLKNYHCAFENAQRMRAWFIENWMT</sequence>
<accession>A0A6V7L8W6</accession>
<gene>
    <name evidence="1" type="ORF">BBRV_LOCUS96665</name>
</gene>
<evidence type="ECO:0000313" key="1">
    <source>
        <dbReference type="EMBL" id="CAD1571170.1"/>
    </source>
</evidence>
<dbReference type="EMBL" id="CADCXW020000333">
    <property type="protein sequence ID" value="CAD1571170.1"/>
    <property type="molecule type" value="Genomic_DNA"/>
</dbReference>
<dbReference type="AlphaFoldDB" id="A0A6V7L8W6"/>
<name>A0A6V7L8W6_9HYME</name>
<protein>
    <submittedName>
        <fullName evidence="1">Uncharacterized protein</fullName>
    </submittedName>
</protein>
<proteinExistence type="predicted"/>
<organism evidence="1">
    <name type="scientific">Bracon brevicornis</name>
    <dbReference type="NCBI Taxonomy" id="1563983"/>
    <lineage>
        <taxon>Eukaryota</taxon>
        <taxon>Metazoa</taxon>
        <taxon>Ecdysozoa</taxon>
        <taxon>Arthropoda</taxon>
        <taxon>Hexapoda</taxon>
        <taxon>Insecta</taxon>
        <taxon>Pterygota</taxon>
        <taxon>Neoptera</taxon>
        <taxon>Endopterygota</taxon>
        <taxon>Hymenoptera</taxon>
        <taxon>Apocrita</taxon>
        <taxon>Ichneumonoidea</taxon>
        <taxon>Braconidae</taxon>
        <taxon>Braconinae</taxon>
        <taxon>Bracon</taxon>
    </lineage>
</organism>